<keyword evidence="6" id="KW-0175">Coiled coil</keyword>
<feature type="compositionally biased region" description="Basic and acidic residues" evidence="10">
    <location>
        <begin position="221"/>
        <end position="230"/>
    </location>
</feature>
<evidence type="ECO:0000256" key="7">
    <source>
        <dbReference type="ARBA" id="ARBA00023069"/>
    </source>
</evidence>
<dbReference type="AlphaFoldDB" id="A0A9W7ES51"/>
<keyword evidence="5" id="KW-0963">Cytoplasm</keyword>
<organism evidence="12 13">
    <name type="scientific">Triparma strigata</name>
    <dbReference type="NCBI Taxonomy" id="1606541"/>
    <lineage>
        <taxon>Eukaryota</taxon>
        <taxon>Sar</taxon>
        <taxon>Stramenopiles</taxon>
        <taxon>Ochrophyta</taxon>
        <taxon>Bolidophyceae</taxon>
        <taxon>Parmales</taxon>
        <taxon>Triparmaceae</taxon>
        <taxon>Triparma</taxon>
    </lineage>
</organism>
<comment type="similarity">
    <text evidence="3">Belongs to the CFAP36 family.</text>
</comment>
<feature type="region of interest" description="Disordered" evidence="10">
    <location>
        <begin position="141"/>
        <end position="230"/>
    </location>
</feature>
<dbReference type="Gene3D" id="1.20.1520.10">
    <property type="entry name" value="ADP-ribosylation factor-like 2-binding protein, domain"/>
    <property type="match status" value="1"/>
</dbReference>
<comment type="caution">
    <text evidence="12">The sequence shown here is derived from an EMBL/GenBank/DDBJ whole genome shotgun (WGS) entry which is preliminary data.</text>
</comment>
<gene>
    <name evidence="12" type="ORF">TrST_g3514</name>
</gene>
<proteinExistence type="inferred from homology"/>
<sequence>MSQNYEDMQYGDPLVESLVRFIADAEFQQEFERFFVDNCRAFEDDQEHRLEYTDIYNDFKQIFDTRIEEFCAKEDVSPAEFFRRCEASQAQDVKARHYIDVMLSSTDYLQFVALMKVMKGMHGARLDREDLNAEGDEEISRMLKEKKPKKKKKSSAAGEGKEEDDDDDDDSLDSEEKEDLPPAASEESKSKQMLRRMSSEGAHSNYSNESAPDSEGLDGLHIAESKDNRK</sequence>
<evidence type="ECO:0000256" key="4">
    <source>
        <dbReference type="ARBA" id="ARBA00021815"/>
    </source>
</evidence>
<dbReference type="GO" id="GO:0005930">
    <property type="term" value="C:axoneme"/>
    <property type="evidence" value="ECO:0007669"/>
    <property type="project" value="TreeGrafter"/>
</dbReference>
<dbReference type="Proteomes" id="UP001165085">
    <property type="component" value="Unassembled WGS sequence"/>
</dbReference>
<keyword evidence="13" id="KW-1185">Reference proteome</keyword>
<feature type="compositionally biased region" description="Acidic residues" evidence="10">
    <location>
        <begin position="161"/>
        <end position="178"/>
    </location>
</feature>
<evidence type="ECO:0000256" key="8">
    <source>
        <dbReference type="ARBA" id="ARBA00023273"/>
    </source>
</evidence>
<reference evidence="13" key="1">
    <citation type="journal article" date="2023" name="Commun. Biol.">
        <title>Genome analysis of Parmales, the sister group of diatoms, reveals the evolutionary specialization of diatoms from phago-mixotrophs to photoautotrophs.</title>
        <authorList>
            <person name="Ban H."/>
            <person name="Sato S."/>
            <person name="Yoshikawa S."/>
            <person name="Yamada K."/>
            <person name="Nakamura Y."/>
            <person name="Ichinomiya M."/>
            <person name="Sato N."/>
            <person name="Blanc-Mathieu R."/>
            <person name="Endo H."/>
            <person name="Kuwata A."/>
            <person name="Ogata H."/>
        </authorList>
    </citation>
    <scope>NUCLEOTIDE SEQUENCE [LARGE SCALE GENOMIC DNA]</scope>
    <source>
        <strain evidence="13">NIES 3701</strain>
    </source>
</reference>
<evidence type="ECO:0000313" key="13">
    <source>
        <dbReference type="Proteomes" id="UP001165085"/>
    </source>
</evidence>
<evidence type="ECO:0000313" key="12">
    <source>
        <dbReference type="EMBL" id="GMH89613.1"/>
    </source>
</evidence>
<dbReference type="PANTHER" id="PTHR21532:SF0">
    <property type="entry name" value="CILIA- AND FLAGELLA-ASSOCIATED PROTEIN 36"/>
    <property type="match status" value="1"/>
</dbReference>
<dbReference type="InterPro" id="IPR023379">
    <property type="entry name" value="BART_dom"/>
</dbReference>
<evidence type="ECO:0000256" key="1">
    <source>
        <dbReference type="ARBA" id="ARBA00004138"/>
    </source>
</evidence>
<evidence type="ECO:0000259" key="11">
    <source>
        <dbReference type="Pfam" id="PF11527"/>
    </source>
</evidence>
<evidence type="ECO:0000256" key="5">
    <source>
        <dbReference type="ARBA" id="ARBA00022490"/>
    </source>
</evidence>
<evidence type="ECO:0000256" key="2">
    <source>
        <dbReference type="ARBA" id="ARBA00004496"/>
    </source>
</evidence>
<keyword evidence="8" id="KW-0966">Cell projection</keyword>
<keyword evidence="7" id="KW-0969">Cilium</keyword>
<evidence type="ECO:0000256" key="3">
    <source>
        <dbReference type="ARBA" id="ARBA00007460"/>
    </source>
</evidence>
<dbReference type="PANTHER" id="PTHR21532">
    <property type="entry name" value="PHOSPHODIESTERASE HL"/>
    <property type="match status" value="1"/>
</dbReference>
<dbReference type="Pfam" id="PF11527">
    <property type="entry name" value="ARL2_Bind_BART"/>
    <property type="match status" value="1"/>
</dbReference>
<evidence type="ECO:0000256" key="10">
    <source>
        <dbReference type="SAM" id="MobiDB-lite"/>
    </source>
</evidence>
<dbReference type="InterPro" id="IPR038888">
    <property type="entry name" value="CFAP36"/>
</dbReference>
<feature type="compositionally biased region" description="Polar residues" evidence="10">
    <location>
        <begin position="201"/>
        <end position="211"/>
    </location>
</feature>
<comment type="subcellular location">
    <subcellularLocation>
        <location evidence="1">Cell projection</location>
        <location evidence="1">Cilium</location>
    </subcellularLocation>
    <subcellularLocation>
        <location evidence="2">Cytoplasm</location>
    </subcellularLocation>
</comment>
<dbReference type="GO" id="GO:0097546">
    <property type="term" value="C:ciliary base"/>
    <property type="evidence" value="ECO:0007669"/>
    <property type="project" value="TreeGrafter"/>
</dbReference>
<dbReference type="EMBL" id="BRXY01000360">
    <property type="protein sequence ID" value="GMH89613.1"/>
    <property type="molecule type" value="Genomic_DNA"/>
</dbReference>
<accession>A0A9W7ES51</accession>
<dbReference type="OrthoDB" id="272687at2759"/>
<name>A0A9W7ES51_9STRA</name>
<feature type="domain" description="BART" evidence="11">
    <location>
        <begin position="12"/>
        <end position="116"/>
    </location>
</feature>
<evidence type="ECO:0000256" key="9">
    <source>
        <dbReference type="ARBA" id="ARBA00031593"/>
    </source>
</evidence>
<dbReference type="InterPro" id="IPR042541">
    <property type="entry name" value="BART_sf"/>
</dbReference>
<protein>
    <recommendedName>
        <fullName evidence="4">Cilia- and flagella-associated protein 36</fullName>
    </recommendedName>
    <alternativeName>
        <fullName evidence="9">Coiled-coil domain-containing protein 104</fullName>
    </alternativeName>
</protein>
<evidence type="ECO:0000256" key="6">
    <source>
        <dbReference type="ARBA" id="ARBA00023054"/>
    </source>
</evidence>